<evidence type="ECO:0000313" key="3">
    <source>
        <dbReference type="Proteomes" id="UP000017127"/>
    </source>
</evidence>
<dbReference type="Proteomes" id="UP000017127">
    <property type="component" value="Unassembled WGS sequence"/>
</dbReference>
<accession>U7QQZ6</accession>
<proteinExistence type="predicted"/>
<dbReference type="EMBL" id="AUZM01000003">
    <property type="protein sequence ID" value="ERT09520.1"/>
    <property type="molecule type" value="Genomic_DNA"/>
</dbReference>
<feature type="transmembrane region" description="Helical" evidence="1">
    <location>
        <begin position="69"/>
        <end position="90"/>
    </location>
</feature>
<keyword evidence="3" id="KW-1185">Reference proteome</keyword>
<sequence length="161" mass="18064">MINNLLICDMIKLSQLFGLILTVSISFQNSVLAASIYERLISANSYTLTEIQNEVYPSVRRITPFVNTWIVIAVLVSTSTVTSVLVLLVMSIQKIQQTQQNIQAMKQDTISHLNQSLSEAQAVVNDLQYSIQISQENVHKISSQTLLSSQTEQDQTETEMK</sequence>
<organism evidence="2 3">
    <name type="scientific">Lyngbya aestuarii BL J</name>
    <dbReference type="NCBI Taxonomy" id="1348334"/>
    <lineage>
        <taxon>Bacteria</taxon>
        <taxon>Bacillati</taxon>
        <taxon>Cyanobacteriota</taxon>
        <taxon>Cyanophyceae</taxon>
        <taxon>Oscillatoriophycideae</taxon>
        <taxon>Oscillatoriales</taxon>
        <taxon>Microcoleaceae</taxon>
        <taxon>Lyngbya</taxon>
    </lineage>
</organism>
<evidence type="ECO:0000256" key="1">
    <source>
        <dbReference type="SAM" id="Phobius"/>
    </source>
</evidence>
<name>U7QQZ6_9CYAN</name>
<gene>
    <name evidence="2" type="ORF">M595_0565</name>
</gene>
<comment type="caution">
    <text evidence="2">The sequence shown here is derived from an EMBL/GenBank/DDBJ whole genome shotgun (WGS) entry which is preliminary data.</text>
</comment>
<keyword evidence="1" id="KW-0812">Transmembrane</keyword>
<dbReference type="AlphaFoldDB" id="U7QQZ6"/>
<protein>
    <submittedName>
        <fullName evidence="2">Uncharacterized protein</fullName>
    </submittedName>
</protein>
<reference evidence="2 3" key="1">
    <citation type="journal article" date="2013" name="Front. Microbiol.">
        <title>Comparative genomic analyses of the cyanobacterium, Lyngbya aestuarii BL J, a powerful hydrogen producer.</title>
        <authorList>
            <person name="Kothari A."/>
            <person name="Vaughn M."/>
            <person name="Garcia-Pichel F."/>
        </authorList>
    </citation>
    <scope>NUCLEOTIDE SEQUENCE [LARGE SCALE GENOMIC DNA]</scope>
    <source>
        <strain evidence="2 3">BL J</strain>
    </source>
</reference>
<keyword evidence="1" id="KW-0472">Membrane</keyword>
<evidence type="ECO:0000313" key="2">
    <source>
        <dbReference type="EMBL" id="ERT09520.1"/>
    </source>
</evidence>
<keyword evidence="1" id="KW-1133">Transmembrane helix</keyword>